<evidence type="ECO:0000256" key="3">
    <source>
        <dbReference type="ARBA" id="ARBA00022801"/>
    </source>
</evidence>
<dbReference type="EMBL" id="KN840485">
    <property type="protein sequence ID" value="KIP08078.1"/>
    <property type="molecule type" value="Genomic_DNA"/>
</dbReference>
<dbReference type="InterPro" id="IPR001139">
    <property type="entry name" value="Glyco_hydro_30"/>
</dbReference>
<dbReference type="PANTHER" id="PTHR11069">
    <property type="entry name" value="GLUCOSYLCERAMIDASE"/>
    <property type="match status" value="1"/>
</dbReference>
<dbReference type="GO" id="GO:0016020">
    <property type="term" value="C:membrane"/>
    <property type="evidence" value="ECO:0007669"/>
    <property type="project" value="GOC"/>
</dbReference>
<dbReference type="InterPro" id="IPR033453">
    <property type="entry name" value="Glyco_hydro_30_TIM-barrel"/>
</dbReference>
<dbReference type="OrthoDB" id="2160638at2759"/>
<dbReference type="Pfam" id="PF02055">
    <property type="entry name" value="Glyco_hydro_30"/>
    <property type="match status" value="1"/>
</dbReference>
<sequence length="576" mass="61983">MRAFSLVASLALALPIAAQQIYDIYATIWDRSQLFTYTNLGSSPINFVSPGAIGDADIVVNDAQVYQTIVGHGATLTDSSATLLNNLKNANSGTYWSILGYLFDPTDGNGGAGLSYLRVPLGASDFSASVYSFDDVSGDTSLSSFNINKAPAAVFSVINDIKGINPYLKVHLLPWSPPGWMKDSGTMNGGNFLNQYITTYANYLLKSLQGFQSHGITAYAIGIQNEPENNNPTYPTAIVTASQEAQIGTALRTLMNNNGFSGTRIIGYEHNWNDAGGYPVQIMQQAPNAFAGVSFHCYSGTDDQQDTFHNAFPSKEIYFTECTGSNGSDWWSDIKWYMDNLFIGSTQHNAMSVLMWNLALDSNGQPETPGSNSCNPPCRPIVTISGTSYTMNQEFYAMAQSAKAIVPKDVNGPFGQRIGVTVGGSLSWALVVGAYVTARVSSTDWLRYSIVVLNWDDSASTTWNPQPVKTTIEFRGMQAKYTFPVGVTTLWWYAPANSNGPLHSSNNVTETNAHFNSTSASFTPTPVSNATGSSAAPQFTASVSWSIASASTSASATQSTAGADKSVPKVRGARWW</sequence>
<dbReference type="GO" id="GO:0004348">
    <property type="term" value="F:glucosylceramidase activity"/>
    <property type="evidence" value="ECO:0007669"/>
    <property type="project" value="InterPro"/>
</dbReference>
<dbReference type="STRING" id="745531.A0A0C3PMX4"/>
<feature type="signal peptide" evidence="6">
    <location>
        <begin position="1"/>
        <end position="18"/>
    </location>
</feature>
<proteinExistence type="inferred from homology"/>
<feature type="domain" description="Glycosyl hydrolase family 30 TIM-barrel" evidence="7">
    <location>
        <begin position="69"/>
        <end position="402"/>
    </location>
</feature>
<dbReference type="AlphaFoldDB" id="A0A0C3PMX4"/>
<name>A0A0C3PMX4_PHLG1</name>
<gene>
    <name evidence="8" type="ORF">PHLGIDRAFT_35124</name>
</gene>
<evidence type="ECO:0000256" key="4">
    <source>
        <dbReference type="RuleBase" id="RU361188"/>
    </source>
</evidence>
<keyword evidence="2 6" id="KW-0732">Signal</keyword>
<evidence type="ECO:0000313" key="8">
    <source>
        <dbReference type="EMBL" id="KIP08078.1"/>
    </source>
</evidence>
<feature type="region of interest" description="Disordered" evidence="5">
    <location>
        <begin position="556"/>
        <end position="576"/>
    </location>
</feature>
<dbReference type="PANTHER" id="PTHR11069:SF23">
    <property type="entry name" value="LYSOSOMAL ACID GLUCOSYLCERAMIDASE"/>
    <property type="match status" value="1"/>
</dbReference>
<evidence type="ECO:0000256" key="2">
    <source>
        <dbReference type="ARBA" id="ARBA00022729"/>
    </source>
</evidence>
<evidence type="ECO:0000256" key="5">
    <source>
        <dbReference type="SAM" id="MobiDB-lite"/>
    </source>
</evidence>
<feature type="chain" id="PRO_5002168046" evidence="6">
    <location>
        <begin position="19"/>
        <end position="576"/>
    </location>
</feature>
<dbReference type="HOGENOM" id="CLU_014379_2_0_1"/>
<reference evidence="8 9" key="1">
    <citation type="journal article" date="2014" name="PLoS Genet.">
        <title>Analysis of the Phlebiopsis gigantea genome, transcriptome and secretome provides insight into its pioneer colonization strategies of wood.</title>
        <authorList>
            <person name="Hori C."/>
            <person name="Ishida T."/>
            <person name="Igarashi K."/>
            <person name="Samejima M."/>
            <person name="Suzuki H."/>
            <person name="Master E."/>
            <person name="Ferreira P."/>
            <person name="Ruiz-Duenas F.J."/>
            <person name="Held B."/>
            <person name="Canessa P."/>
            <person name="Larrondo L.F."/>
            <person name="Schmoll M."/>
            <person name="Druzhinina I.S."/>
            <person name="Kubicek C.P."/>
            <person name="Gaskell J.A."/>
            <person name="Kersten P."/>
            <person name="St John F."/>
            <person name="Glasner J."/>
            <person name="Sabat G."/>
            <person name="Splinter BonDurant S."/>
            <person name="Syed K."/>
            <person name="Yadav J."/>
            <person name="Mgbeahuruike A.C."/>
            <person name="Kovalchuk A."/>
            <person name="Asiegbu F.O."/>
            <person name="Lackner G."/>
            <person name="Hoffmeister D."/>
            <person name="Rencoret J."/>
            <person name="Gutierrez A."/>
            <person name="Sun H."/>
            <person name="Lindquist E."/>
            <person name="Barry K."/>
            <person name="Riley R."/>
            <person name="Grigoriev I.V."/>
            <person name="Henrissat B."/>
            <person name="Kues U."/>
            <person name="Berka R.M."/>
            <person name="Martinez A.T."/>
            <person name="Covert S.F."/>
            <person name="Blanchette R.A."/>
            <person name="Cullen D."/>
        </authorList>
    </citation>
    <scope>NUCLEOTIDE SEQUENCE [LARGE SCALE GENOMIC DNA]</scope>
    <source>
        <strain evidence="8 9">11061_1 CR5-6</strain>
    </source>
</reference>
<evidence type="ECO:0000256" key="6">
    <source>
        <dbReference type="SAM" id="SignalP"/>
    </source>
</evidence>
<accession>A0A0C3PMX4</accession>
<comment type="similarity">
    <text evidence="1 4">Belongs to the glycosyl hydrolase 30 family.</text>
</comment>
<dbReference type="InterPro" id="IPR013780">
    <property type="entry name" value="Glyco_hydro_b"/>
</dbReference>
<dbReference type="InterPro" id="IPR017853">
    <property type="entry name" value="GH"/>
</dbReference>
<organism evidence="8 9">
    <name type="scientific">Phlebiopsis gigantea (strain 11061_1 CR5-6)</name>
    <name type="common">White-rot fungus</name>
    <name type="synonym">Peniophora gigantea</name>
    <dbReference type="NCBI Taxonomy" id="745531"/>
    <lineage>
        <taxon>Eukaryota</taxon>
        <taxon>Fungi</taxon>
        <taxon>Dikarya</taxon>
        <taxon>Basidiomycota</taxon>
        <taxon>Agaricomycotina</taxon>
        <taxon>Agaricomycetes</taxon>
        <taxon>Polyporales</taxon>
        <taxon>Phanerochaetaceae</taxon>
        <taxon>Phlebiopsis</taxon>
    </lineage>
</organism>
<keyword evidence="9" id="KW-1185">Reference proteome</keyword>
<dbReference type="Gene3D" id="2.60.40.1180">
    <property type="entry name" value="Golgi alpha-mannosidase II"/>
    <property type="match status" value="1"/>
</dbReference>
<dbReference type="Proteomes" id="UP000053257">
    <property type="component" value="Unassembled WGS sequence"/>
</dbReference>
<evidence type="ECO:0000313" key="9">
    <source>
        <dbReference type="Proteomes" id="UP000053257"/>
    </source>
</evidence>
<protein>
    <submittedName>
        <fullName evidence="8">Glycoside hydrolase family 30 protein</fullName>
    </submittedName>
</protein>
<evidence type="ECO:0000256" key="1">
    <source>
        <dbReference type="ARBA" id="ARBA00005382"/>
    </source>
</evidence>
<evidence type="ECO:0000259" key="7">
    <source>
        <dbReference type="Pfam" id="PF02055"/>
    </source>
</evidence>
<keyword evidence="3 4" id="KW-0378">Hydrolase</keyword>
<dbReference type="GO" id="GO:0006680">
    <property type="term" value="P:glucosylceramide catabolic process"/>
    <property type="evidence" value="ECO:0007669"/>
    <property type="project" value="TreeGrafter"/>
</dbReference>
<dbReference type="Gene3D" id="3.20.20.80">
    <property type="entry name" value="Glycosidases"/>
    <property type="match status" value="1"/>
</dbReference>
<keyword evidence="4" id="KW-0326">Glycosidase</keyword>
<dbReference type="SUPFAM" id="SSF51445">
    <property type="entry name" value="(Trans)glycosidases"/>
    <property type="match status" value="1"/>
</dbReference>